<keyword evidence="2" id="KW-1185">Reference proteome</keyword>
<dbReference type="AlphaFoldDB" id="A0A3N4K8Q8"/>
<proteinExistence type="predicted"/>
<reference evidence="1 2" key="1">
    <citation type="journal article" date="2018" name="Nat. Ecol. Evol.">
        <title>Pezizomycetes genomes reveal the molecular basis of ectomycorrhizal truffle lifestyle.</title>
        <authorList>
            <person name="Murat C."/>
            <person name="Payen T."/>
            <person name="Noel B."/>
            <person name="Kuo A."/>
            <person name="Morin E."/>
            <person name="Chen J."/>
            <person name="Kohler A."/>
            <person name="Krizsan K."/>
            <person name="Balestrini R."/>
            <person name="Da Silva C."/>
            <person name="Montanini B."/>
            <person name="Hainaut M."/>
            <person name="Levati E."/>
            <person name="Barry K.W."/>
            <person name="Belfiori B."/>
            <person name="Cichocki N."/>
            <person name="Clum A."/>
            <person name="Dockter R.B."/>
            <person name="Fauchery L."/>
            <person name="Guy J."/>
            <person name="Iotti M."/>
            <person name="Le Tacon F."/>
            <person name="Lindquist E.A."/>
            <person name="Lipzen A."/>
            <person name="Malagnac F."/>
            <person name="Mello A."/>
            <person name="Molinier V."/>
            <person name="Miyauchi S."/>
            <person name="Poulain J."/>
            <person name="Riccioni C."/>
            <person name="Rubini A."/>
            <person name="Sitrit Y."/>
            <person name="Splivallo R."/>
            <person name="Traeger S."/>
            <person name="Wang M."/>
            <person name="Zifcakova L."/>
            <person name="Wipf D."/>
            <person name="Zambonelli A."/>
            <person name="Paolocci F."/>
            <person name="Nowrousian M."/>
            <person name="Ottonello S."/>
            <person name="Baldrian P."/>
            <person name="Spatafora J.W."/>
            <person name="Henrissat B."/>
            <person name="Nagy L.G."/>
            <person name="Aury J.M."/>
            <person name="Wincker P."/>
            <person name="Grigoriev I.V."/>
            <person name="Bonfante P."/>
            <person name="Martin F.M."/>
        </authorList>
    </citation>
    <scope>NUCLEOTIDE SEQUENCE [LARGE SCALE GENOMIC DNA]</scope>
    <source>
        <strain evidence="1 2">CCBAS932</strain>
    </source>
</reference>
<accession>A0A3N4K8Q8</accession>
<evidence type="ECO:0000313" key="1">
    <source>
        <dbReference type="EMBL" id="RPB06813.1"/>
    </source>
</evidence>
<evidence type="ECO:0000313" key="2">
    <source>
        <dbReference type="Proteomes" id="UP000277580"/>
    </source>
</evidence>
<name>A0A3N4K8Q8_9PEZI</name>
<sequence>MWARFLNMELLVMWKMAIHVVALGAFVISADMLAFFARSCAQRDAERFLSIHLHPNCSAKDRQDSRRPDPTRPGKEALTAEVCKSFPRGGGVIILFTILTRHCGFPGDIFLIISVPIDIYT</sequence>
<dbReference type="Proteomes" id="UP000277580">
    <property type="component" value="Unassembled WGS sequence"/>
</dbReference>
<organism evidence="1 2">
    <name type="scientific">Morchella conica CCBAS932</name>
    <dbReference type="NCBI Taxonomy" id="1392247"/>
    <lineage>
        <taxon>Eukaryota</taxon>
        <taxon>Fungi</taxon>
        <taxon>Dikarya</taxon>
        <taxon>Ascomycota</taxon>
        <taxon>Pezizomycotina</taxon>
        <taxon>Pezizomycetes</taxon>
        <taxon>Pezizales</taxon>
        <taxon>Morchellaceae</taxon>
        <taxon>Morchella</taxon>
    </lineage>
</organism>
<dbReference type="InParanoid" id="A0A3N4K8Q8"/>
<protein>
    <submittedName>
        <fullName evidence="1">Uncharacterized protein</fullName>
    </submittedName>
</protein>
<dbReference type="EMBL" id="ML119217">
    <property type="protein sequence ID" value="RPB06813.1"/>
    <property type="molecule type" value="Genomic_DNA"/>
</dbReference>
<gene>
    <name evidence="1" type="ORF">P167DRAFT_36145</name>
</gene>